<keyword evidence="6 7" id="KW-0788">Thiol protease</keyword>
<dbReference type="Pfam" id="PF01088">
    <property type="entry name" value="Peptidase_C12"/>
    <property type="match status" value="1"/>
</dbReference>
<evidence type="ECO:0000313" key="15">
    <source>
        <dbReference type="EMBL" id="CDH55441.1"/>
    </source>
</evidence>
<dbReference type="PROSITE" id="PS52048">
    <property type="entry name" value="UCH_DOMAIN"/>
    <property type="match status" value="1"/>
</dbReference>
<evidence type="ECO:0000256" key="1">
    <source>
        <dbReference type="ARBA" id="ARBA00000707"/>
    </source>
</evidence>
<feature type="compositionally biased region" description="Basic and acidic residues" evidence="12">
    <location>
        <begin position="335"/>
        <end position="345"/>
    </location>
</feature>
<dbReference type="CDD" id="cd09617">
    <property type="entry name" value="Peptidase_C12_UCH37_BAP1"/>
    <property type="match status" value="1"/>
</dbReference>
<dbReference type="STRING" id="1263082.A0A068S2G2"/>
<dbReference type="PANTHER" id="PTHR10589">
    <property type="entry name" value="UBIQUITIN CARBOXYL-TERMINAL HYDROLASE"/>
    <property type="match status" value="1"/>
</dbReference>
<evidence type="ECO:0000256" key="10">
    <source>
        <dbReference type="PROSITE-ProRule" id="PRU01393"/>
    </source>
</evidence>
<dbReference type="GO" id="GO:0004843">
    <property type="term" value="F:cysteine-type deubiquitinase activity"/>
    <property type="evidence" value="ECO:0007669"/>
    <property type="project" value="UniProtKB-UniRule"/>
</dbReference>
<evidence type="ECO:0000256" key="6">
    <source>
        <dbReference type="ARBA" id="ARBA00022807"/>
    </source>
</evidence>
<dbReference type="PROSITE" id="PS52049">
    <property type="entry name" value="ULD"/>
    <property type="match status" value="1"/>
</dbReference>
<accession>A0A068S2G2</accession>
<keyword evidence="3 7" id="KW-0645">Protease</keyword>
<dbReference type="AlphaFoldDB" id="A0A068S2G2"/>
<dbReference type="GO" id="GO:0019784">
    <property type="term" value="F:deNEDDylase activity"/>
    <property type="evidence" value="ECO:0007669"/>
    <property type="project" value="EnsemblFungi"/>
</dbReference>
<evidence type="ECO:0000256" key="7">
    <source>
        <dbReference type="PIRNR" id="PIRNR038120"/>
    </source>
</evidence>
<keyword evidence="16" id="KW-1185">Reference proteome</keyword>
<comment type="caution">
    <text evidence="15">The sequence shown here is derived from an EMBL/GenBank/DDBJ whole genome shotgun (WGS) entry which is preliminary data.</text>
</comment>
<dbReference type="InterPro" id="IPR036959">
    <property type="entry name" value="Peptidase_C12_UCH_sf"/>
</dbReference>
<evidence type="ECO:0000256" key="2">
    <source>
        <dbReference type="ARBA" id="ARBA00009326"/>
    </source>
</evidence>
<feature type="active site" description="Nucleophile" evidence="8 10">
    <location>
        <position position="112"/>
    </location>
</feature>
<protein>
    <recommendedName>
        <fullName evidence="7 11">Ubiquitin carboxyl-terminal hydrolase</fullName>
        <ecNumber evidence="7 11">3.4.19.12</ecNumber>
    </recommendedName>
</protein>
<dbReference type="InterPro" id="IPR017390">
    <property type="entry name" value="Ubiquitinyl_hydrolase_UCH37"/>
</dbReference>
<dbReference type="EMBL" id="CBTN010000029">
    <property type="protein sequence ID" value="CDH55441.1"/>
    <property type="molecule type" value="Genomic_DNA"/>
</dbReference>
<name>A0A068S2G2_9FUNG</name>
<feature type="compositionally biased region" description="Low complexity" evidence="12">
    <location>
        <begin position="346"/>
        <end position="355"/>
    </location>
</feature>
<evidence type="ECO:0000256" key="8">
    <source>
        <dbReference type="PIRSR" id="PIRSR038120-1"/>
    </source>
</evidence>
<dbReference type="FunFam" id="3.40.532.10:FF:000009">
    <property type="entry name" value="Ubiquitin carboxyl-terminal hydrolase"/>
    <property type="match status" value="1"/>
</dbReference>
<evidence type="ECO:0000313" key="16">
    <source>
        <dbReference type="Proteomes" id="UP000027586"/>
    </source>
</evidence>
<evidence type="ECO:0000259" key="14">
    <source>
        <dbReference type="PROSITE" id="PS52048"/>
    </source>
</evidence>
<evidence type="ECO:0000256" key="4">
    <source>
        <dbReference type="ARBA" id="ARBA00022786"/>
    </source>
</evidence>
<dbReference type="Pfam" id="PF18031">
    <property type="entry name" value="UCH_C"/>
    <property type="match status" value="1"/>
</dbReference>
<evidence type="ECO:0000256" key="12">
    <source>
        <dbReference type="SAM" id="MobiDB-lite"/>
    </source>
</evidence>
<dbReference type="SUPFAM" id="SSF54001">
    <property type="entry name" value="Cysteine proteinases"/>
    <property type="match status" value="1"/>
</dbReference>
<dbReference type="PRINTS" id="PR00707">
    <property type="entry name" value="UBCTHYDRLASE"/>
</dbReference>
<comment type="similarity">
    <text evidence="2 7 10 11">Belongs to the peptidase C12 family.</text>
</comment>
<dbReference type="InterPro" id="IPR041507">
    <property type="entry name" value="UCH_C"/>
</dbReference>
<keyword evidence="5 7" id="KW-0378">Hydrolase</keyword>
<gene>
    <name evidence="15" type="ORF">LCOR_06583.1</name>
</gene>
<feature type="active site" description="Proton donor" evidence="8 10">
    <location>
        <position position="188"/>
    </location>
</feature>
<keyword evidence="13" id="KW-0732">Signal</keyword>
<feature type="chain" id="PRO_5001655733" description="Ubiquitin carboxyl-terminal hydrolase" evidence="13">
    <location>
        <begin position="18"/>
        <end position="355"/>
    </location>
</feature>
<feature type="signal peptide" evidence="13">
    <location>
        <begin position="1"/>
        <end position="17"/>
    </location>
</feature>
<organism evidence="15 16">
    <name type="scientific">Lichtheimia corymbifera JMRC:FSU:9682</name>
    <dbReference type="NCBI Taxonomy" id="1263082"/>
    <lineage>
        <taxon>Eukaryota</taxon>
        <taxon>Fungi</taxon>
        <taxon>Fungi incertae sedis</taxon>
        <taxon>Mucoromycota</taxon>
        <taxon>Mucoromycotina</taxon>
        <taxon>Mucoromycetes</taxon>
        <taxon>Mucorales</taxon>
        <taxon>Lichtheimiaceae</taxon>
        <taxon>Lichtheimia</taxon>
    </lineage>
</organism>
<keyword evidence="4 7" id="KW-0833">Ubl conjugation pathway</keyword>
<dbReference type="GO" id="GO:0005737">
    <property type="term" value="C:cytoplasm"/>
    <property type="evidence" value="ECO:0007669"/>
    <property type="project" value="TreeGrafter"/>
</dbReference>
<evidence type="ECO:0000256" key="5">
    <source>
        <dbReference type="ARBA" id="ARBA00022801"/>
    </source>
</evidence>
<sequence>MLGTCRLTLAFGSLCFSYFRLPLFNMSEAGNWCLIESDPGVFTELISGMGVKGVQVEEVWSLDESLMEQLKPVLGLIFLFKWQGAQPSPATEGEQHPTDHIFFANQVINNACATQAILSILLNRDDIDLGQELSSFKEFTAEFPPDMKGLAISNSDLIRSVHNSFARSDPFFEEMQEAKGNKDEDVYHFIAYLPIHGALYELDGLSRGPVHLGACTEDDWVQKANAAIMSRMERYGGSELHFSLMALTRDRIELLQEQIEETDGLLLSLPDDADNERARLNAERGDLEHKLQLEKEKRKRWHRENLLRKHNFIPMIHDLLRMLGERNELKPLIDRAKEKATERAAQRSQKAQQQQ</sequence>
<dbReference type="Gene3D" id="3.40.532.10">
    <property type="entry name" value="Peptidase C12, ubiquitin carboxyl-terminal hydrolase"/>
    <property type="match status" value="1"/>
</dbReference>
<dbReference type="OrthoDB" id="1924260at2759"/>
<dbReference type="PANTHER" id="PTHR10589:SF16">
    <property type="entry name" value="UBIQUITIN CARBOXYL-TERMINAL HYDROLASE ISOZYME L5"/>
    <property type="match status" value="1"/>
</dbReference>
<feature type="domain" description="UCH catalytic" evidence="14">
    <location>
        <begin position="31"/>
        <end position="249"/>
    </location>
</feature>
<feature type="site" description="Transition state stabilizer" evidence="10">
    <location>
        <position position="106"/>
    </location>
</feature>
<dbReference type="GO" id="GO:0000338">
    <property type="term" value="P:protein deneddylation"/>
    <property type="evidence" value="ECO:0007669"/>
    <property type="project" value="EnsemblFungi"/>
</dbReference>
<dbReference type="EC" id="3.4.19.12" evidence="7 11"/>
<dbReference type="GO" id="GO:0071629">
    <property type="term" value="P:cytoplasm protein quality control by the ubiquitin-proteasome system"/>
    <property type="evidence" value="ECO:0007669"/>
    <property type="project" value="EnsemblFungi"/>
</dbReference>
<proteinExistence type="inferred from homology"/>
<evidence type="ECO:0000256" key="11">
    <source>
        <dbReference type="RuleBase" id="RU361215"/>
    </source>
</evidence>
<evidence type="ECO:0000256" key="13">
    <source>
        <dbReference type="SAM" id="SignalP"/>
    </source>
</evidence>
<reference evidence="15" key="1">
    <citation type="submission" date="2013-08" db="EMBL/GenBank/DDBJ databases">
        <title>Gene expansion shapes genome architecture in the human pathogen Lichtheimia corymbifera: an evolutionary genomics analysis in the ancient terrestrial Mucorales (Mucoromycotina).</title>
        <authorList>
            <person name="Schwartze V.U."/>
            <person name="Winter S."/>
            <person name="Shelest E."/>
            <person name="Marcet-Houben M."/>
            <person name="Horn F."/>
            <person name="Wehner S."/>
            <person name="Hoffmann K."/>
            <person name="Riege K."/>
            <person name="Sammeth M."/>
            <person name="Nowrousian M."/>
            <person name="Valiante V."/>
            <person name="Linde J."/>
            <person name="Jacobsen I.D."/>
            <person name="Marz M."/>
            <person name="Brakhage A.A."/>
            <person name="Gabaldon T."/>
            <person name="Bocker S."/>
            <person name="Voigt K."/>
        </authorList>
    </citation>
    <scope>NUCLEOTIDE SEQUENCE [LARGE SCALE GENOMIC DNA]</scope>
    <source>
        <strain evidence="15">FSU 9682</strain>
    </source>
</reference>
<comment type="catalytic activity">
    <reaction evidence="1 7 10 11">
        <text>Thiol-dependent hydrolysis of ester, thioester, amide, peptide and isopeptide bonds formed by the C-terminal Gly of ubiquitin (a 76-residue protein attached to proteins as an intracellular targeting signal).</text>
        <dbReference type="EC" id="3.4.19.12"/>
    </reaction>
</comment>
<dbReference type="PIRSF" id="PIRSF038120">
    <property type="entry name" value="Ubiquitinyl_hydrolase_UCH37"/>
    <property type="match status" value="1"/>
</dbReference>
<dbReference type="Proteomes" id="UP000027586">
    <property type="component" value="Unassembled WGS sequence"/>
</dbReference>
<dbReference type="InterPro" id="IPR001578">
    <property type="entry name" value="Peptidase_C12_UCH"/>
</dbReference>
<feature type="region of interest" description="Disordered" evidence="12">
    <location>
        <begin position="335"/>
        <end position="355"/>
    </location>
</feature>
<dbReference type="GO" id="GO:0016579">
    <property type="term" value="P:protein deubiquitination"/>
    <property type="evidence" value="ECO:0007669"/>
    <property type="project" value="InterPro"/>
</dbReference>
<feature type="site" description="Important for enzyme activity" evidence="9 10">
    <location>
        <position position="203"/>
    </location>
</feature>
<evidence type="ECO:0000256" key="9">
    <source>
        <dbReference type="PIRSR" id="PIRSR038120-2"/>
    </source>
</evidence>
<dbReference type="VEuPathDB" id="FungiDB:LCOR_06583.1"/>
<evidence type="ECO:0000256" key="3">
    <source>
        <dbReference type="ARBA" id="ARBA00022670"/>
    </source>
</evidence>
<dbReference type="InterPro" id="IPR038765">
    <property type="entry name" value="Papain-like_cys_pep_sf"/>
</dbReference>
<dbReference type="Gene3D" id="1.20.58.860">
    <property type="match status" value="1"/>
</dbReference>